<dbReference type="GO" id="GO:0003677">
    <property type="term" value="F:DNA binding"/>
    <property type="evidence" value="ECO:0007669"/>
    <property type="project" value="UniProtKB-KW"/>
</dbReference>
<dbReference type="InterPro" id="IPR036388">
    <property type="entry name" value="WH-like_DNA-bd_sf"/>
</dbReference>
<protein>
    <submittedName>
        <fullName evidence="6">Helix-turn-helix domain-containing protein</fullName>
    </submittedName>
</protein>
<dbReference type="PANTHER" id="PTHR24567:SF75">
    <property type="entry name" value="FUMARATE AND NITRATE REDUCTION REGULATORY PROTEIN"/>
    <property type="match status" value="1"/>
</dbReference>
<dbReference type="PRINTS" id="PR00034">
    <property type="entry name" value="HTHCRP"/>
</dbReference>
<dbReference type="CDD" id="cd00038">
    <property type="entry name" value="CAP_ED"/>
    <property type="match status" value="1"/>
</dbReference>
<dbReference type="RefSeq" id="WP_264716768.1">
    <property type="nucleotide sequence ID" value="NZ_JAPDNT010000053.1"/>
</dbReference>
<dbReference type="GO" id="GO:0005829">
    <property type="term" value="C:cytosol"/>
    <property type="evidence" value="ECO:0007669"/>
    <property type="project" value="TreeGrafter"/>
</dbReference>
<comment type="caution">
    <text evidence="6">The sequence shown here is derived from an EMBL/GenBank/DDBJ whole genome shotgun (WGS) entry which is preliminary data.</text>
</comment>
<evidence type="ECO:0000256" key="1">
    <source>
        <dbReference type="ARBA" id="ARBA00023015"/>
    </source>
</evidence>
<dbReference type="Gene3D" id="2.60.120.10">
    <property type="entry name" value="Jelly Rolls"/>
    <property type="match status" value="1"/>
</dbReference>
<dbReference type="InterPro" id="IPR000595">
    <property type="entry name" value="cNMP-bd_dom"/>
</dbReference>
<dbReference type="InterPro" id="IPR014710">
    <property type="entry name" value="RmlC-like_jellyroll"/>
</dbReference>
<evidence type="ECO:0000256" key="3">
    <source>
        <dbReference type="ARBA" id="ARBA00023163"/>
    </source>
</evidence>
<gene>
    <name evidence="6" type="ORF">OL599_24935</name>
</gene>
<accession>A0AA42CGJ5</accession>
<feature type="domain" description="Cyclic nucleotide-binding" evidence="4">
    <location>
        <begin position="30"/>
        <end position="99"/>
    </location>
</feature>
<reference evidence="6" key="1">
    <citation type="submission" date="2022-09" db="EMBL/GenBank/DDBJ databases">
        <title>Rhodovastum sp. nov. RN2-1 isolated from soil in Seongnam, South Korea.</title>
        <authorList>
            <person name="Le N.T."/>
        </authorList>
    </citation>
    <scope>NUCLEOTIDE SEQUENCE</scope>
    <source>
        <strain evidence="6">RN2-1</strain>
    </source>
</reference>
<organism evidence="6 7">
    <name type="scientific">Limobrevibacterium gyesilva</name>
    <dbReference type="NCBI Taxonomy" id="2991712"/>
    <lineage>
        <taxon>Bacteria</taxon>
        <taxon>Pseudomonadati</taxon>
        <taxon>Pseudomonadota</taxon>
        <taxon>Alphaproteobacteria</taxon>
        <taxon>Acetobacterales</taxon>
        <taxon>Acetobacteraceae</taxon>
        <taxon>Limobrevibacterium</taxon>
    </lineage>
</organism>
<evidence type="ECO:0000259" key="4">
    <source>
        <dbReference type="PROSITE" id="PS50042"/>
    </source>
</evidence>
<dbReference type="Pfam" id="PF13545">
    <property type="entry name" value="HTH_Crp_2"/>
    <property type="match status" value="1"/>
</dbReference>
<keyword evidence="3" id="KW-0804">Transcription</keyword>
<dbReference type="InterPro" id="IPR050397">
    <property type="entry name" value="Env_Response_Regulators"/>
</dbReference>
<dbReference type="SUPFAM" id="SSF46785">
    <property type="entry name" value="Winged helix' DNA-binding domain"/>
    <property type="match status" value="1"/>
</dbReference>
<evidence type="ECO:0000313" key="6">
    <source>
        <dbReference type="EMBL" id="MCW3477799.1"/>
    </source>
</evidence>
<evidence type="ECO:0000256" key="2">
    <source>
        <dbReference type="ARBA" id="ARBA00023125"/>
    </source>
</evidence>
<dbReference type="PROSITE" id="PS50042">
    <property type="entry name" value="CNMP_BINDING_3"/>
    <property type="match status" value="1"/>
</dbReference>
<proteinExistence type="predicted"/>
<dbReference type="Pfam" id="PF00027">
    <property type="entry name" value="cNMP_binding"/>
    <property type="match status" value="1"/>
</dbReference>
<dbReference type="InterPro" id="IPR036390">
    <property type="entry name" value="WH_DNA-bd_sf"/>
</dbReference>
<keyword evidence="1" id="KW-0805">Transcription regulation</keyword>
<dbReference type="FunFam" id="1.10.10.10:FF:000028">
    <property type="entry name" value="Fumarate/nitrate reduction transcriptional regulator Fnr"/>
    <property type="match status" value="1"/>
</dbReference>
<keyword evidence="2" id="KW-0238">DNA-binding</keyword>
<dbReference type="PROSITE" id="PS00042">
    <property type="entry name" value="HTH_CRP_1"/>
    <property type="match status" value="1"/>
</dbReference>
<evidence type="ECO:0000259" key="5">
    <source>
        <dbReference type="PROSITE" id="PS51063"/>
    </source>
</evidence>
<dbReference type="SUPFAM" id="SSF51206">
    <property type="entry name" value="cAMP-binding domain-like"/>
    <property type="match status" value="1"/>
</dbReference>
<dbReference type="InterPro" id="IPR018490">
    <property type="entry name" value="cNMP-bd_dom_sf"/>
</dbReference>
<dbReference type="PROSITE" id="PS51063">
    <property type="entry name" value="HTH_CRP_2"/>
    <property type="match status" value="1"/>
</dbReference>
<dbReference type="AlphaFoldDB" id="A0AA42CGJ5"/>
<dbReference type="InterPro" id="IPR012318">
    <property type="entry name" value="HTH_CRP"/>
</dbReference>
<dbReference type="EMBL" id="JAPDNT010000053">
    <property type="protein sequence ID" value="MCW3477799.1"/>
    <property type="molecule type" value="Genomic_DNA"/>
</dbReference>
<reference evidence="6" key="2">
    <citation type="submission" date="2022-10" db="EMBL/GenBank/DDBJ databases">
        <authorList>
            <person name="Trinh H.N."/>
        </authorList>
    </citation>
    <scope>NUCLEOTIDE SEQUENCE</scope>
    <source>
        <strain evidence="6">RN2-1</strain>
    </source>
</reference>
<feature type="domain" description="HTH crp-type" evidence="5">
    <location>
        <begin position="161"/>
        <end position="239"/>
    </location>
</feature>
<evidence type="ECO:0000313" key="7">
    <source>
        <dbReference type="Proteomes" id="UP001165679"/>
    </source>
</evidence>
<dbReference type="SMART" id="SM00100">
    <property type="entry name" value="cNMP"/>
    <property type="match status" value="1"/>
</dbReference>
<sequence>MVAVRARPIVLEPLAAAEPCAHCDARSYSVCNAIEIKDLERLAAMAVSISVEPGRSFIVEGDPAEHFFNVTAGTAKLFKLLPDGRRQITGFAGTGHFLGLAVSSVYAFGAEAVDPMRVCRFSRPKLRAMLDDFPAMETRLLEVASNELVAAQEQMLLLGRKTARERLASFLIARASIPTHCVAQAPGMARTVTLPMTRGDIADYLGLTIETVSRTLTRLKADGLIEIPSNGAIVLRDRAALESVAGGLD</sequence>
<dbReference type="GO" id="GO:0003700">
    <property type="term" value="F:DNA-binding transcription factor activity"/>
    <property type="evidence" value="ECO:0007669"/>
    <property type="project" value="InterPro"/>
</dbReference>
<name>A0AA42CGJ5_9PROT</name>
<dbReference type="CDD" id="cd00092">
    <property type="entry name" value="HTH_CRP"/>
    <property type="match status" value="1"/>
</dbReference>
<dbReference type="InterPro" id="IPR018335">
    <property type="entry name" value="Tscrpt_reg_HTH_Crp-type_CS"/>
</dbReference>
<keyword evidence="7" id="KW-1185">Reference proteome</keyword>
<dbReference type="SMART" id="SM00419">
    <property type="entry name" value="HTH_CRP"/>
    <property type="match status" value="1"/>
</dbReference>
<dbReference type="Proteomes" id="UP001165679">
    <property type="component" value="Unassembled WGS sequence"/>
</dbReference>
<dbReference type="Gene3D" id="1.10.10.10">
    <property type="entry name" value="Winged helix-like DNA-binding domain superfamily/Winged helix DNA-binding domain"/>
    <property type="match status" value="1"/>
</dbReference>
<dbReference type="PANTHER" id="PTHR24567">
    <property type="entry name" value="CRP FAMILY TRANSCRIPTIONAL REGULATORY PROTEIN"/>
    <property type="match status" value="1"/>
</dbReference>